<protein>
    <submittedName>
        <fullName evidence="1">Uncharacterized protein</fullName>
    </submittedName>
</protein>
<evidence type="ECO:0000313" key="1">
    <source>
        <dbReference type="EMBL" id="GAX79091.1"/>
    </source>
</evidence>
<dbReference type="AlphaFoldDB" id="A0A250X7M6"/>
<comment type="caution">
    <text evidence="1">The sequence shown here is derived from an EMBL/GenBank/DDBJ whole genome shotgun (WGS) entry which is preliminary data.</text>
</comment>
<keyword evidence="2" id="KW-1185">Reference proteome</keyword>
<gene>
    <name evidence="1" type="ORF">CEUSTIGMA_g6531.t1</name>
</gene>
<dbReference type="EMBL" id="BEGY01000039">
    <property type="protein sequence ID" value="GAX79091.1"/>
    <property type="molecule type" value="Genomic_DNA"/>
</dbReference>
<proteinExistence type="predicted"/>
<evidence type="ECO:0000313" key="2">
    <source>
        <dbReference type="Proteomes" id="UP000232323"/>
    </source>
</evidence>
<organism evidence="1 2">
    <name type="scientific">Chlamydomonas eustigma</name>
    <dbReference type="NCBI Taxonomy" id="1157962"/>
    <lineage>
        <taxon>Eukaryota</taxon>
        <taxon>Viridiplantae</taxon>
        <taxon>Chlorophyta</taxon>
        <taxon>core chlorophytes</taxon>
        <taxon>Chlorophyceae</taxon>
        <taxon>CS clade</taxon>
        <taxon>Chlamydomonadales</taxon>
        <taxon>Chlamydomonadaceae</taxon>
        <taxon>Chlamydomonas</taxon>
    </lineage>
</organism>
<sequence>MVSYTGQTNSTATAKQHDWELLASMDKTVRSELEPSSSSTPSAAPLPHQNVEDINLYFHKSRGSRSVPLLLQQSSALLPMPVREAISNTVRKLPPFPDASISAYLEASGCKDSVHGLSHGDISSPQIYGNSPVLASGSLRSRLELRRPKTYRDLDIKALPDLSLLMSPRTSIRRASLCSSLPALSTSPDVSGGGPGEEQGEMLLPRHCQHVVVEHCAQCMRLRVRRHMSLQSFNNQLSWQGSTGLDGQREASQDPHITDLMYKDRAEQPVDVGAPQHESSTIPCPSGKLTRAVRLRGAVLKSVSFTTRFYDYTRQKHIVVSGWRRLPLLPIQASPERAIWGHAPEEGVDGVDDVDESSFLNYKGDNKSCVASSVTPFKTLCEAERCQNSDERIPSCSLVSNIVRSSTSVVLGGQIIALRN</sequence>
<name>A0A250X7M6_9CHLO</name>
<accession>A0A250X7M6</accession>
<dbReference type="Proteomes" id="UP000232323">
    <property type="component" value="Unassembled WGS sequence"/>
</dbReference>
<reference evidence="1 2" key="1">
    <citation type="submission" date="2017-08" db="EMBL/GenBank/DDBJ databases">
        <title>Acidophilic green algal genome provides insights into adaptation to an acidic environment.</title>
        <authorList>
            <person name="Hirooka S."/>
            <person name="Hirose Y."/>
            <person name="Kanesaki Y."/>
            <person name="Higuchi S."/>
            <person name="Fujiwara T."/>
            <person name="Onuma R."/>
            <person name="Era A."/>
            <person name="Ohbayashi R."/>
            <person name="Uzuka A."/>
            <person name="Nozaki H."/>
            <person name="Yoshikawa H."/>
            <person name="Miyagishima S.Y."/>
        </authorList>
    </citation>
    <scope>NUCLEOTIDE SEQUENCE [LARGE SCALE GENOMIC DNA]</scope>
    <source>
        <strain evidence="1 2">NIES-2499</strain>
    </source>
</reference>